<feature type="binding site" evidence="1">
    <location>
        <position position="218"/>
    </location>
    <ligand>
        <name>Mg(2+)</name>
        <dbReference type="ChEBI" id="CHEBI:18420"/>
        <label>5</label>
    </ligand>
</feature>
<dbReference type="EMBL" id="JAVLVT010000004">
    <property type="protein sequence ID" value="MDS1270640.1"/>
    <property type="molecule type" value="Genomic_DNA"/>
</dbReference>
<feature type="binding site" evidence="1">
    <location>
        <position position="79"/>
    </location>
    <ligand>
        <name>Mg(2+)</name>
        <dbReference type="ChEBI" id="CHEBI:18420"/>
        <label>3</label>
    </ligand>
</feature>
<comment type="miscellaneous">
    <text evidence="1">Reaction mechanism of ThiL seems to utilize a direct, inline transfer of the gamma-phosphate of ATP to TMP rather than a phosphorylated enzyme intermediate.</text>
</comment>
<dbReference type="Gene3D" id="3.90.650.10">
    <property type="entry name" value="PurM-like C-terminal domain"/>
    <property type="match status" value="1"/>
</dbReference>
<feature type="binding site" evidence="1">
    <location>
        <position position="215"/>
    </location>
    <ligand>
        <name>Mg(2+)</name>
        <dbReference type="ChEBI" id="CHEBI:18420"/>
        <label>3</label>
    </ligand>
</feature>
<evidence type="ECO:0000259" key="3">
    <source>
        <dbReference type="Pfam" id="PF02769"/>
    </source>
</evidence>
<keyword evidence="1 4" id="KW-0418">Kinase</keyword>
<feature type="domain" description="PurM-like N-terminal" evidence="2">
    <location>
        <begin position="32"/>
        <end position="142"/>
    </location>
</feature>
<feature type="binding site" evidence="1">
    <location>
        <position position="79"/>
    </location>
    <ligand>
        <name>Mg(2+)</name>
        <dbReference type="ChEBI" id="CHEBI:18420"/>
        <label>2</label>
    </ligand>
</feature>
<dbReference type="PIRSF" id="PIRSF005303">
    <property type="entry name" value="Thiam_monoph_kin"/>
    <property type="match status" value="1"/>
</dbReference>
<feature type="binding site" evidence="1">
    <location>
        <position position="34"/>
    </location>
    <ligand>
        <name>Mg(2+)</name>
        <dbReference type="ChEBI" id="CHEBI:18420"/>
        <label>4</label>
    </ligand>
</feature>
<dbReference type="InterPro" id="IPR016188">
    <property type="entry name" value="PurM-like_N"/>
</dbReference>
<evidence type="ECO:0000313" key="4">
    <source>
        <dbReference type="EMBL" id="MDS1270640.1"/>
    </source>
</evidence>
<comment type="caution">
    <text evidence="4">The sequence shown here is derived from an EMBL/GenBank/DDBJ whole genome shotgun (WGS) entry which is preliminary data.</text>
</comment>
<organism evidence="4 5">
    <name type="scientific">Lipingzhangella rawalii</name>
    <dbReference type="NCBI Taxonomy" id="2055835"/>
    <lineage>
        <taxon>Bacteria</taxon>
        <taxon>Bacillati</taxon>
        <taxon>Actinomycetota</taxon>
        <taxon>Actinomycetes</taxon>
        <taxon>Streptosporangiales</taxon>
        <taxon>Nocardiopsidaceae</taxon>
        <taxon>Lipingzhangella</taxon>
    </lineage>
</organism>
<dbReference type="CDD" id="cd02194">
    <property type="entry name" value="ThiL"/>
    <property type="match status" value="1"/>
</dbReference>
<protein>
    <recommendedName>
        <fullName evidence="1">Thiamine-monophosphate kinase</fullName>
        <shortName evidence="1">TMP kinase</shortName>
        <shortName evidence="1">Thiamine-phosphate kinase</shortName>
        <ecNumber evidence="1">2.7.4.16</ecNumber>
    </recommendedName>
</protein>
<dbReference type="InterPro" id="IPR036921">
    <property type="entry name" value="PurM-like_N_sf"/>
</dbReference>
<dbReference type="SUPFAM" id="SSF56042">
    <property type="entry name" value="PurM C-terminal domain-like"/>
    <property type="match status" value="1"/>
</dbReference>
<gene>
    <name evidence="1" type="primary">thiL</name>
    <name evidence="4" type="ORF">RIF23_10050</name>
</gene>
<feature type="binding site" evidence="1">
    <location>
        <position position="274"/>
    </location>
    <ligand>
        <name>substrate</name>
    </ligand>
</feature>
<feature type="binding site" evidence="1">
    <location>
        <position position="50"/>
    </location>
    <ligand>
        <name>Mg(2+)</name>
        <dbReference type="ChEBI" id="CHEBI:18420"/>
        <label>2</label>
    </ligand>
</feature>
<name>A0ABU2H5R5_9ACTN</name>
<keyword evidence="1" id="KW-0479">Metal-binding</keyword>
<dbReference type="InterPro" id="IPR006283">
    <property type="entry name" value="ThiL-like"/>
</dbReference>
<feature type="binding site" evidence="1">
    <location>
        <position position="50"/>
    </location>
    <ligand>
        <name>Mg(2+)</name>
        <dbReference type="ChEBI" id="CHEBI:18420"/>
        <label>1</label>
    </ligand>
</feature>
<dbReference type="Gene3D" id="3.30.1330.10">
    <property type="entry name" value="PurM-like, N-terminal domain"/>
    <property type="match status" value="1"/>
</dbReference>
<accession>A0ABU2H5R5</accession>
<keyword evidence="1 4" id="KW-0808">Transferase</keyword>
<comment type="caution">
    <text evidence="1">Lacks conserved residue(s) required for the propagation of feature annotation.</text>
</comment>
<dbReference type="InterPro" id="IPR036676">
    <property type="entry name" value="PurM-like_C_sf"/>
</dbReference>
<dbReference type="Pfam" id="PF02769">
    <property type="entry name" value="AIRS_C"/>
    <property type="match status" value="1"/>
</dbReference>
<proteinExistence type="inferred from homology"/>
<dbReference type="NCBIfam" id="NF004351">
    <property type="entry name" value="PRK05731.1-4"/>
    <property type="match status" value="1"/>
</dbReference>
<feature type="binding site" evidence="1">
    <location>
        <position position="327"/>
    </location>
    <ligand>
        <name>substrate</name>
    </ligand>
</feature>
<sequence>MTSTIGDLGEFALIDRVTARFPNTEDVILGPGDDAAILRVPDGRVVASTDLLVEGRHFTREWSTGRDVGHKAVSQNLADVAAMAARPTSMLLGLALPRDLPLAWVDELTDGLAAGCRHAGVTVAGGDVVGSDTLTISVTAFGNLAPGQEPLRRSGARPGNVVAVCGRLGLSAAGLALVQRGLDEPAACIRAHLRPDPPLDAGLDAARRNATAMLDISDGLLQDLGHIAVASNVAIDLRDALLPRDPEVVTALARLHQLGAGPANEVEFVLGGGEDHALVATFPRDTDLGSDWIPIGHVTELPPQSATEHTHGTRVTVDGRAADIYGWDHLGARDRRMRGRNR</sequence>
<feature type="binding site" evidence="1">
    <location>
        <position position="153"/>
    </location>
    <ligand>
        <name>ATP</name>
        <dbReference type="ChEBI" id="CHEBI:30616"/>
    </ligand>
</feature>
<feature type="binding site" evidence="1">
    <location>
        <begin position="126"/>
        <end position="127"/>
    </location>
    <ligand>
        <name>ATP</name>
        <dbReference type="ChEBI" id="CHEBI:30616"/>
    </ligand>
</feature>
<keyword evidence="5" id="KW-1185">Reference proteome</keyword>
<dbReference type="RefSeq" id="WP_310912193.1">
    <property type="nucleotide sequence ID" value="NZ_JAVLVT010000004.1"/>
</dbReference>
<feature type="binding site" evidence="1">
    <location>
        <position position="79"/>
    </location>
    <ligand>
        <name>Mg(2+)</name>
        <dbReference type="ChEBI" id="CHEBI:18420"/>
        <label>4</label>
    </ligand>
</feature>
<dbReference type="EC" id="2.7.4.16" evidence="1"/>
<feature type="binding site" evidence="1">
    <location>
        <position position="57"/>
    </location>
    <ligand>
        <name>substrate</name>
    </ligand>
</feature>
<feature type="domain" description="PurM-like C-terminal" evidence="3">
    <location>
        <begin position="157"/>
        <end position="245"/>
    </location>
</feature>
<feature type="binding site" evidence="1">
    <location>
        <position position="34"/>
    </location>
    <ligand>
        <name>Mg(2+)</name>
        <dbReference type="ChEBI" id="CHEBI:18420"/>
        <label>3</label>
    </ligand>
</feature>
<dbReference type="PANTHER" id="PTHR30270">
    <property type="entry name" value="THIAMINE-MONOPHOSPHATE KINASE"/>
    <property type="match status" value="1"/>
</dbReference>
<keyword evidence="1" id="KW-0547">Nucleotide-binding</keyword>
<dbReference type="InterPro" id="IPR010918">
    <property type="entry name" value="PurM-like_C_dom"/>
</dbReference>
<feature type="binding site" evidence="1">
    <location>
        <position position="48"/>
    </location>
    <ligand>
        <name>Mg(2+)</name>
        <dbReference type="ChEBI" id="CHEBI:18420"/>
        <label>4</label>
    </ligand>
</feature>
<comment type="function">
    <text evidence="1">Catalyzes the ATP-dependent phosphorylation of thiamine-monophosphate (TMP) to form thiamine-pyrophosphate (TPP), the active form of vitamin B1.</text>
</comment>
<dbReference type="HAMAP" id="MF_02128">
    <property type="entry name" value="TMP_kinase"/>
    <property type="match status" value="1"/>
</dbReference>
<dbReference type="GO" id="GO:0009030">
    <property type="term" value="F:thiamine-phosphate kinase activity"/>
    <property type="evidence" value="ECO:0007669"/>
    <property type="project" value="UniProtKB-EC"/>
</dbReference>
<keyword evidence="1" id="KW-0784">Thiamine biosynthesis</keyword>
<dbReference type="NCBIfam" id="TIGR01379">
    <property type="entry name" value="thiL"/>
    <property type="match status" value="1"/>
</dbReference>
<dbReference type="Pfam" id="PF00586">
    <property type="entry name" value="AIRS"/>
    <property type="match status" value="1"/>
</dbReference>
<comment type="pathway">
    <text evidence="1">Cofactor biosynthesis; thiamine diphosphate biosynthesis; thiamine diphosphate from thiamine phosphate: step 1/1.</text>
</comment>
<evidence type="ECO:0000313" key="5">
    <source>
        <dbReference type="Proteomes" id="UP001250214"/>
    </source>
</evidence>
<comment type="catalytic activity">
    <reaction evidence="1">
        <text>thiamine phosphate + ATP = thiamine diphosphate + ADP</text>
        <dbReference type="Rhea" id="RHEA:15913"/>
        <dbReference type="ChEBI" id="CHEBI:30616"/>
        <dbReference type="ChEBI" id="CHEBI:37575"/>
        <dbReference type="ChEBI" id="CHEBI:58937"/>
        <dbReference type="ChEBI" id="CHEBI:456216"/>
        <dbReference type="EC" id="2.7.4.16"/>
    </reaction>
</comment>
<dbReference type="PANTHER" id="PTHR30270:SF0">
    <property type="entry name" value="THIAMINE-MONOPHOSPHATE KINASE"/>
    <property type="match status" value="1"/>
</dbReference>
<feature type="binding site" evidence="1">
    <location>
        <position position="217"/>
    </location>
    <ligand>
        <name>ATP</name>
        <dbReference type="ChEBI" id="CHEBI:30616"/>
    </ligand>
</feature>
<feature type="binding site" evidence="1">
    <location>
        <position position="127"/>
    </location>
    <ligand>
        <name>Mg(2+)</name>
        <dbReference type="ChEBI" id="CHEBI:18420"/>
        <label>1</label>
    </ligand>
</feature>
<dbReference type="Proteomes" id="UP001250214">
    <property type="component" value="Unassembled WGS sequence"/>
</dbReference>
<feature type="binding site" evidence="1">
    <location>
        <position position="49"/>
    </location>
    <ligand>
        <name>Mg(2+)</name>
        <dbReference type="ChEBI" id="CHEBI:18420"/>
        <label>1</label>
    </ligand>
</feature>
<reference evidence="5" key="1">
    <citation type="submission" date="2023-07" db="EMBL/GenBank/DDBJ databases">
        <title>Novel species in the genus Lipingzhangella isolated from Sambhar Salt Lake.</title>
        <authorList>
            <person name="Jiya N."/>
            <person name="Kajale S."/>
            <person name="Sharma A."/>
        </authorList>
    </citation>
    <scope>NUCLEOTIDE SEQUENCE [LARGE SCALE GENOMIC DNA]</scope>
    <source>
        <strain evidence="5">LS1_29</strain>
    </source>
</reference>
<evidence type="ECO:0000256" key="1">
    <source>
        <dbReference type="HAMAP-Rule" id="MF_02128"/>
    </source>
</evidence>
<evidence type="ECO:0000259" key="2">
    <source>
        <dbReference type="Pfam" id="PF00586"/>
    </source>
</evidence>
<keyword evidence="1" id="KW-0460">Magnesium</keyword>
<comment type="similarity">
    <text evidence="1">Belongs to the thiamine-monophosphate kinase family.</text>
</comment>
<dbReference type="SUPFAM" id="SSF55326">
    <property type="entry name" value="PurM N-terminal domain-like"/>
    <property type="match status" value="1"/>
</dbReference>
<keyword evidence="1" id="KW-0067">ATP-binding</keyword>